<dbReference type="SUPFAM" id="SSF63829">
    <property type="entry name" value="Calcium-dependent phosphotriesterase"/>
    <property type="match status" value="2"/>
</dbReference>
<organism evidence="4 5">
    <name type="scientific">Parafilimonas terrae</name>
    <dbReference type="NCBI Taxonomy" id="1465490"/>
    <lineage>
        <taxon>Bacteria</taxon>
        <taxon>Pseudomonadati</taxon>
        <taxon>Bacteroidota</taxon>
        <taxon>Chitinophagia</taxon>
        <taxon>Chitinophagales</taxon>
        <taxon>Chitinophagaceae</taxon>
        <taxon>Parafilimonas</taxon>
    </lineage>
</organism>
<keyword evidence="1" id="KW-0175">Coiled coil</keyword>
<accession>A0A1I5S6A9</accession>
<dbReference type="PANTHER" id="PTHR34220">
    <property type="entry name" value="SENSOR HISTIDINE KINASE YPDA"/>
    <property type="match status" value="1"/>
</dbReference>
<evidence type="ECO:0000259" key="3">
    <source>
        <dbReference type="SMART" id="SM00065"/>
    </source>
</evidence>
<evidence type="ECO:0000256" key="1">
    <source>
        <dbReference type="SAM" id="Coils"/>
    </source>
</evidence>
<dbReference type="InterPro" id="IPR015943">
    <property type="entry name" value="WD40/YVTN_repeat-like_dom_sf"/>
</dbReference>
<feature type="domain" description="GAF" evidence="3">
    <location>
        <begin position="864"/>
        <end position="1011"/>
    </location>
</feature>
<keyword evidence="2" id="KW-1133">Transmembrane helix</keyword>
<dbReference type="InterPro" id="IPR010559">
    <property type="entry name" value="Sig_transdc_His_kin_internal"/>
</dbReference>
<dbReference type="EMBL" id="FOXQ01000001">
    <property type="protein sequence ID" value="SFP66272.1"/>
    <property type="molecule type" value="Genomic_DNA"/>
</dbReference>
<dbReference type="GO" id="GO:0000155">
    <property type="term" value="F:phosphorelay sensor kinase activity"/>
    <property type="evidence" value="ECO:0007669"/>
    <property type="project" value="InterPro"/>
</dbReference>
<dbReference type="SMART" id="SM00065">
    <property type="entry name" value="GAF"/>
    <property type="match status" value="1"/>
</dbReference>
<dbReference type="InterPro" id="IPR029016">
    <property type="entry name" value="GAF-like_dom_sf"/>
</dbReference>
<dbReference type="Gene3D" id="3.30.450.40">
    <property type="match status" value="1"/>
</dbReference>
<reference evidence="4 5" key="1">
    <citation type="submission" date="2016-10" db="EMBL/GenBank/DDBJ databases">
        <authorList>
            <person name="de Groot N.N."/>
        </authorList>
    </citation>
    <scope>NUCLEOTIDE SEQUENCE [LARGE SCALE GENOMIC DNA]</scope>
    <source>
        <strain evidence="4 5">DSM 28286</strain>
    </source>
</reference>
<dbReference type="Gene3D" id="2.60.40.10">
    <property type="entry name" value="Immunoglobulins"/>
    <property type="match status" value="1"/>
</dbReference>
<dbReference type="Gene3D" id="3.30.565.10">
    <property type="entry name" value="Histidine kinase-like ATPase, C-terminal domain"/>
    <property type="match status" value="1"/>
</dbReference>
<dbReference type="Pfam" id="PF13185">
    <property type="entry name" value="GAF_2"/>
    <property type="match status" value="1"/>
</dbReference>
<dbReference type="GO" id="GO:0016020">
    <property type="term" value="C:membrane"/>
    <property type="evidence" value="ECO:0007669"/>
    <property type="project" value="InterPro"/>
</dbReference>
<keyword evidence="5" id="KW-1185">Reference proteome</keyword>
<dbReference type="PANTHER" id="PTHR34220:SF7">
    <property type="entry name" value="SENSOR HISTIDINE KINASE YPDA"/>
    <property type="match status" value="1"/>
</dbReference>
<dbReference type="Gene3D" id="2.130.10.10">
    <property type="entry name" value="YVTN repeat-like/Quinoprotein amine dehydrogenase"/>
    <property type="match status" value="3"/>
</dbReference>
<protein>
    <submittedName>
        <fullName evidence="4">Y_Y_Y domain-containing protein</fullName>
    </submittedName>
</protein>
<dbReference type="Pfam" id="PF07495">
    <property type="entry name" value="Y_Y_Y"/>
    <property type="match status" value="1"/>
</dbReference>
<dbReference type="Proteomes" id="UP000199031">
    <property type="component" value="Unassembled WGS sequence"/>
</dbReference>
<dbReference type="InterPro" id="IPR013783">
    <property type="entry name" value="Ig-like_fold"/>
</dbReference>
<dbReference type="InterPro" id="IPR011123">
    <property type="entry name" value="Y_Y_Y"/>
</dbReference>
<name>A0A1I5S6A9_9BACT</name>
<dbReference type="SUPFAM" id="SSF55781">
    <property type="entry name" value="GAF domain-like"/>
    <property type="match status" value="1"/>
</dbReference>
<gene>
    <name evidence="4" type="ORF">SAMN05444277_101607</name>
</gene>
<proteinExistence type="predicted"/>
<feature type="transmembrane region" description="Helical" evidence="2">
    <location>
        <begin position="810"/>
        <end position="832"/>
    </location>
</feature>
<dbReference type="InterPro" id="IPR036890">
    <property type="entry name" value="HATPase_C_sf"/>
</dbReference>
<dbReference type="SUPFAM" id="SSF55874">
    <property type="entry name" value="ATPase domain of HSP90 chaperone/DNA topoisomerase II/histidine kinase"/>
    <property type="match status" value="1"/>
</dbReference>
<dbReference type="InterPro" id="IPR003018">
    <property type="entry name" value="GAF"/>
</dbReference>
<dbReference type="OrthoDB" id="9809670at2"/>
<dbReference type="STRING" id="1465490.SAMN05444277_101607"/>
<dbReference type="InterPro" id="IPR050640">
    <property type="entry name" value="Bact_2-comp_sensor_kinase"/>
</dbReference>
<sequence>MLYVAGVYILHQLLFMHGFIKRIVAKKNCCLHNECFCNHSFHYISGIVFPCFKSIVNGYRFFLHSIIILAGMFVFVQHCCCQLPDYHVQQFDYSSGIRPGNIIALTKDSKGFLWILYNRSVQRFDGSRVVNFKPGNDLANILCDDKGRLWLNSRKKVFYFNEGRQVFEEVPVAAQNGNNPLGSLFILPGKPVMLSSLNTIYVYNETVKRFIYAEVNKHISPPYDELNFTSFRNSVFFQRGDYVFRYNTYSNRLDSIKNINPQFIYPFSEDSAIVSAWNNISYWNNFVKHTTTAITAPAIEGPYTSKYLNVRDAKLMAANKYLIASASGLFQYDNISNTFLALNIYESGEQKHTADYTSYLYIDPDNFVWMITGNGISRFSLNGQSFGLLRMNKQGLNLPATIDNIRGITGDGKHDFWLASANGFIHWNRKINDWTVYLPQEGSRDQLSYPAVRGIAWDGRYVILGPGDLGIWLFNPETKKYRRPLYESDSTKQLSEQDYIDAITTLQNGNHVITGKDAIYILDGKTYMLKRLKTQASGENSNFCFQTPDGFVWLTTQLGLHLFDNNMNYLGPVTLPNNQMLVRAGFATADNRFLFTLNNGLYIAVRKGNQVLVTKYSDVFDNIFIASLYQDEKGTIWASSDNGIYSYDTLHKRLHLYDYTDNVQGYGFSPNCWYRSEDGTLFFGGTNGLNYLNPEKMSRQNDHLKVYISYIKLFNDSVVYNISSVRDIPYNERSFEVGFAAPYYNNAGKVQYRYRLAGFDNVWTNLGNNNQLRFTGLGPGKYVLEVQASINNVDWVNTPSAFPFIIDVPFWLNGWFLLCCLVCALVLIFFSIKSRNRRLHLKQEELEVEQAINHFASSMYQQQSVREVLWDVARNCIGRLHFEDCVIYELDKEKQVLCQVAAYGAKSPKAFTIITPIEIPVGKGITGYVAQTGQPVIVKNTLEDERYIVDDKRRLSEITVPVMIEDAVFGVIDCEHSKKSFFTQKHLHILQTIASLCAGKIMNIKAEAEKAAAEKSLMETKQKMAEVEMQALRAQMNPHFIFNCLNSINRYIVKSDQATASLYLTRFAKLIRLILDNSNNQTVTLSSELEALKLYIEMESIRFEKQFTYTITTDEDVCPDSLFVPPLIIQPYVENSIWHGLLHKEEAGHLSVHLSISNNVLQCMIEDNGIGRQRAMELKSKSVSSKKSLGMKLTEDRLALLNKHVQFDATVEISDLKYDDGSAAGTRVIIMIPVDQ</sequence>
<evidence type="ECO:0000313" key="4">
    <source>
        <dbReference type="EMBL" id="SFP66272.1"/>
    </source>
</evidence>
<evidence type="ECO:0000256" key="2">
    <source>
        <dbReference type="SAM" id="Phobius"/>
    </source>
</evidence>
<dbReference type="AlphaFoldDB" id="A0A1I5S6A9"/>
<keyword evidence="2" id="KW-0812">Transmembrane</keyword>
<keyword evidence="2" id="KW-0472">Membrane</keyword>
<feature type="coiled-coil region" evidence="1">
    <location>
        <begin position="1001"/>
        <end position="1037"/>
    </location>
</feature>
<dbReference type="Pfam" id="PF06580">
    <property type="entry name" value="His_kinase"/>
    <property type="match status" value="1"/>
</dbReference>
<evidence type="ECO:0000313" key="5">
    <source>
        <dbReference type="Proteomes" id="UP000199031"/>
    </source>
</evidence>